<dbReference type="EMBL" id="VNIB01000008">
    <property type="protein sequence ID" value="TYO98116.1"/>
    <property type="molecule type" value="Genomic_DNA"/>
</dbReference>
<comment type="caution">
    <text evidence="2">The sequence shown here is derived from an EMBL/GenBank/DDBJ whole genome shotgun (WGS) entry which is preliminary data.</text>
</comment>
<dbReference type="GO" id="GO:0003700">
    <property type="term" value="F:DNA-binding transcription factor activity"/>
    <property type="evidence" value="ECO:0007669"/>
    <property type="project" value="TreeGrafter"/>
</dbReference>
<proteinExistence type="predicted"/>
<dbReference type="PANTHER" id="PTHR24567">
    <property type="entry name" value="CRP FAMILY TRANSCRIPTIONAL REGULATORY PROTEIN"/>
    <property type="match status" value="1"/>
</dbReference>
<dbReference type="OrthoDB" id="9771198at2"/>
<dbReference type="Pfam" id="PF00027">
    <property type="entry name" value="cNMP_binding"/>
    <property type="match status" value="1"/>
</dbReference>
<evidence type="ECO:0000313" key="2">
    <source>
        <dbReference type="EMBL" id="TYO98116.1"/>
    </source>
</evidence>
<dbReference type="Proteomes" id="UP000324159">
    <property type="component" value="Unassembled WGS sequence"/>
</dbReference>
<dbReference type="Gene3D" id="2.60.120.10">
    <property type="entry name" value="Jelly Rolls"/>
    <property type="match status" value="1"/>
</dbReference>
<organism evidence="2 3">
    <name type="scientific">Geothermobacter ehrlichii</name>
    <dbReference type="NCBI Taxonomy" id="213224"/>
    <lineage>
        <taxon>Bacteria</taxon>
        <taxon>Pseudomonadati</taxon>
        <taxon>Thermodesulfobacteriota</taxon>
        <taxon>Desulfuromonadia</taxon>
        <taxon>Desulfuromonadales</taxon>
        <taxon>Geothermobacteraceae</taxon>
        <taxon>Geothermobacter</taxon>
    </lineage>
</organism>
<dbReference type="SMART" id="SM00100">
    <property type="entry name" value="cNMP"/>
    <property type="match status" value="1"/>
</dbReference>
<dbReference type="PANTHER" id="PTHR24567:SF74">
    <property type="entry name" value="HTH-TYPE TRANSCRIPTIONAL REGULATOR ARCR"/>
    <property type="match status" value="1"/>
</dbReference>
<feature type="domain" description="Cyclic nucleotide-binding" evidence="1">
    <location>
        <begin position="18"/>
        <end position="139"/>
    </location>
</feature>
<protein>
    <submittedName>
        <fullName evidence="2">Cyclic nucleotide-binding protein</fullName>
    </submittedName>
</protein>
<dbReference type="InterPro" id="IPR014710">
    <property type="entry name" value="RmlC-like_jellyroll"/>
</dbReference>
<dbReference type="RefSeq" id="WP_148896190.1">
    <property type="nucleotide sequence ID" value="NZ_VNIB01000008.1"/>
</dbReference>
<dbReference type="GO" id="GO:0005829">
    <property type="term" value="C:cytosol"/>
    <property type="evidence" value="ECO:0007669"/>
    <property type="project" value="TreeGrafter"/>
</dbReference>
<dbReference type="SUPFAM" id="SSF51206">
    <property type="entry name" value="cAMP-binding domain-like"/>
    <property type="match status" value="1"/>
</dbReference>
<gene>
    <name evidence="2" type="ORF">EDC39_10853</name>
</gene>
<dbReference type="InterPro" id="IPR000595">
    <property type="entry name" value="cNMP-bd_dom"/>
</dbReference>
<dbReference type="AlphaFoldDB" id="A0A5D3WH16"/>
<dbReference type="CDD" id="cd00038">
    <property type="entry name" value="CAP_ED"/>
    <property type="match status" value="1"/>
</dbReference>
<dbReference type="InterPro" id="IPR050397">
    <property type="entry name" value="Env_Response_Regulators"/>
</dbReference>
<keyword evidence="3" id="KW-1185">Reference proteome</keyword>
<reference evidence="2 3" key="1">
    <citation type="submission" date="2019-07" db="EMBL/GenBank/DDBJ databases">
        <title>Genomic Encyclopedia of Type Strains, Phase IV (KMG-IV): sequencing the most valuable type-strain genomes for metagenomic binning, comparative biology and taxonomic classification.</title>
        <authorList>
            <person name="Goeker M."/>
        </authorList>
    </citation>
    <scope>NUCLEOTIDE SEQUENCE [LARGE SCALE GENOMIC DNA]</scope>
    <source>
        <strain evidence="2 3">SS015</strain>
    </source>
</reference>
<dbReference type="PROSITE" id="PS50042">
    <property type="entry name" value="CNMP_BINDING_3"/>
    <property type="match status" value="1"/>
</dbReference>
<evidence type="ECO:0000259" key="1">
    <source>
        <dbReference type="PROSITE" id="PS50042"/>
    </source>
</evidence>
<evidence type="ECO:0000313" key="3">
    <source>
        <dbReference type="Proteomes" id="UP000324159"/>
    </source>
</evidence>
<dbReference type="InterPro" id="IPR018490">
    <property type="entry name" value="cNMP-bd_dom_sf"/>
</dbReference>
<name>A0A5D3WH16_9BACT</name>
<accession>A0A5D3WH16</accession>
<sequence>MEMADAGNWCEKLREELSFHFLTPEETAELASWLDCRSVAPGEVLWRQGDVCAGVAFIVSGQIEVRQPTSFPDKSVIVALLGPGSFVGEFCLLQESERFVTVASREGAELLVLSRRRFEQLAQDRPRLAVRLMQGMLLTVSRRLGQAYERLAAFF</sequence>